<reference evidence="4" key="1">
    <citation type="submission" date="2019-03" db="EMBL/GenBank/DDBJ databases">
        <title>Single cell metagenomics reveals metabolic interactions within the superorganism composed of flagellate Streblomastix strix and complex community of Bacteroidetes bacteria on its surface.</title>
        <authorList>
            <person name="Treitli S.C."/>
            <person name="Kolisko M."/>
            <person name="Husnik F."/>
            <person name="Keeling P."/>
            <person name="Hampl V."/>
        </authorList>
    </citation>
    <scope>NUCLEOTIDE SEQUENCE</scope>
    <source>
        <strain evidence="4">STM</strain>
    </source>
</reference>
<dbReference type="SUPFAM" id="SSF52151">
    <property type="entry name" value="FabD/lysophospholipase-like"/>
    <property type="match status" value="1"/>
</dbReference>
<evidence type="ECO:0000259" key="3">
    <source>
        <dbReference type="PROSITE" id="PS51635"/>
    </source>
</evidence>
<dbReference type="InterPro" id="IPR016035">
    <property type="entry name" value="Acyl_Trfase/lysoPLipase"/>
</dbReference>
<dbReference type="PROSITE" id="PS51635">
    <property type="entry name" value="PNPLA"/>
    <property type="match status" value="1"/>
</dbReference>
<dbReference type="GO" id="GO:0006629">
    <property type="term" value="P:lipid metabolic process"/>
    <property type="evidence" value="ECO:0007669"/>
    <property type="project" value="UniProtKB-KW"/>
</dbReference>
<accession>A0A5J4PP96</accession>
<comment type="similarity">
    <text evidence="1">Belongs to the patatin family.</text>
</comment>
<comment type="caution">
    <text evidence="4">The sequence shown here is derived from an EMBL/GenBank/DDBJ whole genome shotgun (WGS) entry which is preliminary data.</text>
</comment>
<dbReference type="PANTHER" id="PTHR32176">
    <property type="entry name" value="XYLOSE ISOMERASE"/>
    <property type="match status" value="1"/>
</dbReference>
<dbReference type="Pfam" id="PF01734">
    <property type="entry name" value="Patatin"/>
    <property type="match status" value="1"/>
</dbReference>
<keyword evidence="2" id="KW-0443">Lipid metabolism</keyword>
<evidence type="ECO:0000256" key="1">
    <source>
        <dbReference type="ARBA" id="ARBA00010240"/>
    </source>
</evidence>
<feature type="non-terminal residue" evidence="4">
    <location>
        <position position="105"/>
    </location>
</feature>
<feature type="domain" description="PNPLA" evidence="3">
    <location>
        <begin position="10"/>
        <end position="105"/>
    </location>
</feature>
<sequence length="105" mass="11694">MTVQKYFKILSIDGGGIKGVFPAMFLAKIEAELKAKNVEKWQIYQNFDLICGTSTGGILAIALSLGIPAIELHKLYMDNADVIFGKKRNGIQRIVNSSYDRKNLE</sequence>
<dbReference type="InterPro" id="IPR002641">
    <property type="entry name" value="PNPLA_dom"/>
</dbReference>
<evidence type="ECO:0000313" key="4">
    <source>
        <dbReference type="EMBL" id="KAA6310424.1"/>
    </source>
</evidence>
<gene>
    <name evidence="4" type="ORF">EZS27_038271</name>
</gene>
<dbReference type="GO" id="GO:0004620">
    <property type="term" value="F:phospholipase activity"/>
    <property type="evidence" value="ECO:0007669"/>
    <property type="project" value="TreeGrafter"/>
</dbReference>
<protein>
    <recommendedName>
        <fullName evidence="3">PNPLA domain-containing protein</fullName>
    </recommendedName>
</protein>
<dbReference type="GO" id="GO:0047372">
    <property type="term" value="F:monoacylglycerol lipase activity"/>
    <property type="evidence" value="ECO:0007669"/>
    <property type="project" value="TreeGrafter"/>
</dbReference>
<evidence type="ECO:0000256" key="2">
    <source>
        <dbReference type="ARBA" id="ARBA00023098"/>
    </source>
</evidence>
<proteinExistence type="inferred from homology"/>
<dbReference type="EMBL" id="SNRY01007436">
    <property type="protein sequence ID" value="KAA6310424.1"/>
    <property type="molecule type" value="Genomic_DNA"/>
</dbReference>
<organism evidence="4">
    <name type="scientific">termite gut metagenome</name>
    <dbReference type="NCBI Taxonomy" id="433724"/>
    <lineage>
        <taxon>unclassified sequences</taxon>
        <taxon>metagenomes</taxon>
        <taxon>organismal metagenomes</taxon>
    </lineage>
</organism>
<dbReference type="Gene3D" id="3.40.1090.10">
    <property type="entry name" value="Cytosolic phospholipase A2 catalytic domain"/>
    <property type="match status" value="1"/>
</dbReference>
<name>A0A5J4PP96_9ZZZZ</name>
<dbReference type="PANTHER" id="PTHR32176:SF92">
    <property type="entry name" value="XYLOSE ISOMERASE"/>
    <property type="match status" value="1"/>
</dbReference>
<dbReference type="AlphaFoldDB" id="A0A5J4PP96"/>